<evidence type="ECO:0000313" key="2">
    <source>
        <dbReference type="Proteomes" id="UP001530315"/>
    </source>
</evidence>
<dbReference type="EMBL" id="JALLAZ020001459">
    <property type="protein sequence ID" value="KAL3774567.1"/>
    <property type="molecule type" value="Genomic_DNA"/>
</dbReference>
<proteinExistence type="predicted"/>
<comment type="caution">
    <text evidence="1">The sequence shown here is derived from an EMBL/GenBank/DDBJ whole genome shotgun (WGS) entry which is preliminary data.</text>
</comment>
<name>A0ABD3NF71_9STRA</name>
<evidence type="ECO:0000313" key="1">
    <source>
        <dbReference type="EMBL" id="KAL3774567.1"/>
    </source>
</evidence>
<accession>A0ABD3NF71</accession>
<dbReference type="AlphaFoldDB" id="A0ABD3NF71"/>
<keyword evidence="2" id="KW-1185">Reference proteome</keyword>
<organism evidence="1 2">
    <name type="scientific">Stephanodiscus triporus</name>
    <dbReference type="NCBI Taxonomy" id="2934178"/>
    <lineage>
        <taxon>Eukaryota</taxon>
        <taxon>Sar</taxon>
        <taxon>Stramenopiles</taxon>
        <taxon>Ochrophyta</taxon>
        <taxon>Bacillariophyta</taxon>
        <taxon>Coscinodiscophyceae</taxon>
        <taxon>Thalassiosirophycidae</taxon>
        <taxon>Stephanodiscales</taxon>
        <taxon>Stephanodiscaceae</taxon>
        <taxon>Stephanodiscus</taxon>
    </lineage>
</organism>
<gene>
    <name evidence="1" type="ORF">ACHAW5_000315</name>
</gene>
<reference evidence="1 2" key="1">
    <citation type="submission" date="2024-10" db="EMBL/GenBank/DDBJ databases">
        <title>Updated reference genomes for cyclostephanoid diatoms.</title>
        <authorList>
            <person name="Roberts W.R."/>
            <person name="Alverson A.J."/>
        </authorList>
    </citation>
    <scope>NUCLEOTIDE SEQUENCE [LARGE SCALE GENOMIC DNA]</scope>
    <source>
        <strain evidence="1 2">AJA276-08</strain>
    </source>
</reference>
<dbReference type="Proteomes" id="UP001530315">
    <property type="component" value="Unassembled WGS sequence"/>
</dbReference>
<protein>
    <submittedName>
        <fullName evidence="1">Uncharacterized protein</fullName>
    </submittedName>
</protein>
<sequence>MQLTSMKYIPNTRNVIDRASLTFATTCCYGNFPALARHRRRRPKHNHQKLHQFTTSSSEFDKDYTKYRGGDEGDADARSQFGTKAYWDAMYEGMGEFSADEYLVLQRLRRDKAVPPGVYIRCGRIDIDGN</sequence>